<keyword evidence="2" id="KW-1133">Transmembrane helix</keyword>
<sequence>MQDFGNNQLPLLDACGAHFGPTPESSSNVYHYHVQDQAPFTVGCYGPSASNGLVSVAECRALYHKCDNDGGAGSAIETNEGTVIYDKFCPCWDGAGSNMGTNIVELPALSTSAISYTAGNTTAGAWGSISSASMRMPKLFGLTAIVCALNYVYLQDGDSDQVFEEEEVMSATISRRRGGSTRTEALESVMKYQREEEMMVLKNRQLEEVQEAAAAVILRLAAGPVQGAALPQASAAQEVLGDGAPLQGRAHQTGQVSEAGRQTKRPRPHPEIHSARQLFETLDQETRGYVTVDQVVADWPGEPDRQQLLLLSGGTGRLAWPDFRAAVRLWRSLPSHRPPRLRRYLLQSCAENSCGTWAALCAAEATCFAAHAVEQTDWAPLVSLGAFGCLLGLVPLDSSSTDPKLDRNDSGPKPMVNLGPSGRFCVYLGASASLGVTLAPAAPLLAATIGDPKSHGHGPLALCALSGVQLAGFSAALYALPRAKDDEGPGHRRLGCAFACLCGAVSAMGLGLLATRLGDRPGARLPMLAASGLLLLQNLCTCELALRAFGSGRPEPLRPALAPALGVLATLPLD</sequence>
<feature type="transmembrane region" description="Helical" evidence="2">
    <location>
        <begin position="492"/>
        <end position="513"/>
    </location>
</feature>
<evidence type="ECO:0000256" key="2">
    <source>
        <dbReference type="SAM" id="Phobius"/>
    </source>
</evidence>
<dbReference type="EMBL" id="CAUJNA010003271">
    <property type="protein sequence ID" value="CAJ1397583.1"/>
    <property type="molecule type" value="Genomic_DNA"/>
</dbReference>
<dbReference type="AlphaFoldDB" id="A0AA36NCU6"/>
<comment type="caution">
    <text evidence="3">The sequence shown here is derived from an EMBL/GenBank/DDBJ whole genome shotgun (WGS) entry which is preliminary data.</text>
</comment>
<dbReference type="Proteomes" id="UP001178507">
    <property type="component" value="Unassembled WGS sequence"/>
</dbReference>
<proteinExistence type="predicted"/>
<evidence type="ECO:0000313" key="3">
    <source>
        <dbReference type="EMBL" id="CAJ1397583.1"/>
    </source>
</evidence>
<keyword evidence="2" id="KW-0812">Transmembrane</keyword>
<reference evidence="3" key="1">
    <citation type="submission" date="2023-08" db="EMBL/GenBank/DDBJ databases">
        <authorList>
            <person name="Chen Y."/>
            <person name="Shah S."/>
            <person name="Dougan E. K."/>
            <person name="Thang M."/>
            <person name="Chan C."/>
        </authorList>
    </citation>
    <scope>NUCLEOTIDE SEQUENCE</scope>
</reference>
<evidence type="ECO:0000256" key="1">
    <source>
        <dbReference type="SAM" id="MobiDB-lite"/>
    </source>
</evidence>
<evidence type="ECO:0000313" key="4">
    <source>
        <dbReference type="Proteomes" id="UP001178507"/>
    </source>
</evidence>
<protein>
    <submittedName>
        <fullName evidence="3">Uncharacterized protein</fullName>
    </submittedName>
</protein>
<accession>A0AA36NCU6</accession>
<name>A0AA36NCU6_9DINO</name>
<gene>
    <name evidence="3" type="ORF">EVOR1521_LOCUS21564</name>
</gene>
<organism evidence="3 4">
    <name type="scientific">Effrenium voratum</name>
    <dbReference type="NCBI Taxonomy" id="2562239"/>
    <lineage>
        <taxon>Eukaryota</taxon>
        <taxon>Sar</taxon>
        <taxon>Alveolata</taxon>
        <taxon>Dinophyceae</taxon>
        <taxon>Suessiales</taxon>
        <taxon>Symbiodiniaceae</taxon>
        <taxon>Effrenium</taxon>
    </lineage>
</organism>
<feature type="transmembrane region" description="Helical" evidence="2">
    <location>
        <begin position="458"/>
        <end position="480"/>
    </location>
</feature>
<feature type="transmembrane region" description="Helical" evidence="2">
    <location>
        <begin position="424"/>
        <end position="446"/>
    </location>
</feature>
<keyword evidence="2" id="KW-0472">Membrane</keyword>
<feature type="region of interest" description="Disordered" evidence="1">
    <location>
        <begin position="245"/>
        <end position="270"/>
    </location>
</feature>
<keyword evidence="4" id="KW-1185">Reference proteome</keyword>